<organism evidence="2 3">
    <name type="scientific">Streptomyces misionensis</name>
    <dbReference type="NCBI Taxonomy" id="67331"/>
    <lineage>
        <taxon>Bacteria</taxon>
        <taxon>Bacillati</taxon>
        <taxon>Actinomycetota</taxon>
        <taxon>Actinomycetes</taxon>
        <taxon>Kitasatosporales</taxon>
        <taxon>Streptomycetaceae</taxon>
        <taxon>Streptomyces</taxon>
    </lineage>
</organism>
<name>A0A1H4MSJ7_9ACTN</name>
<accession>A0A1H4MSJ7</accession>
<gene>
    <name evidence="2" type="ORF">SAMN04490357_0574</name>
</gene>
<dbReference type="EMBL" id="FNTD01000004">
    <property type="protein sequence ID" value="SEB86006.1"/>
    <property type="molecule type" value="Genomic_DNA"/>
</dbReference>
<evidence type="ECO:0000313" key="3">
    <source>
        <dbReference type="Proteomes" id="UP000182375"/>
    </source>
</evidence>
<dbReference type="AlphaFoldDB" id="A0A1H4MSJ7"/>
<proteinExistence type="predicted"/>
<dbReference type="RefSeq" id="WP_074990377.1">
    <property type="nucleotide sequence ID" value="NZ_FNTD01000004.1"/>
</dbReference>
<dbReference type="GeneID" id="95509846"/>
<dbReference type="STRING" id="67331.SAMN04490357_0574"/>
<evidence type="ECO:0000313" key="2">
    <source>
        <dbReference type="EMBL" id="SEB86006.1"/>
    </source>
</evidence>
<feature type="region of interest" description="Disordered" evidence="1">
    <location>
        <begin position="117"/>
        <end position="137"/>
    </location>
</feature>
<evidence type="ECO:0000256" key="1">
    <source>
        <dbReference type="SAM" id="MobiDB-lite"/>
    </source>
</evidence>
<reference evidence="2 3" key="1">
    <citation type="submission" date="2016-10" db="EMBL/GenBank/DDBJ databases">
        <authorList>
            <person name="de Groot N.N."/>
        </authorList>
    </citation>
    <scope>NUCLEOTIDE SEQUENCE [LARGE SCALE GENOMIC DNA]</scope>
    <source>
        <strain evidence="2 3">DSM 40306</strain>
    </source>
</reference>
<dbReference type="Proteomes" id="UP000182375">
    <property type="component" value="Unassembled WGS sequence"/>
</dbReference>
<protein>
    <submittedName>
        <fullName evidence="2">Uncharacterized protein</fullName>
    </submittedName>
</protein>
<sequence length="137" mass="14871">MPLPITHENAELVEVVRILDPLRHYSAEDVSGEETGVWEGTEAVRALTLIGALPDGDMRRCFNPGWGIRVHGATGPLFRLAFCFECHGVRLWGPAVPAGQEGFHAFDADSAPARELLRRLRDTRSGTPGPSGRGGDQ</sequence>